<keyword evidence="1" id="KW-1133">Transmembrane helix</keyword>
<dbReference type="AlphaFoldDB" id="A0A8J2V3U4"/>
<dbReference type="Pfam" id="PF18174">
    <property type="entry name" value="HU-CCDC81_bac_1"/>
    <property type="match status" value="1"/>
</dbReference>
<dbReference type="Pfam" id="PF18175">
    <property type="entry name" value="HU-CCDC81_bac_2"/>
    <property type="match status" value="1"/>
</dbReference>
<feature type="transmembrane region" description="Helical" evidence="1">
    <location>
        <begin position="163"/>
        <end position="185"/>
    </location>
</feature>
<evidence type="ECO:0000313" key="4">
    <source>
        <dbReference type="Proteomes" id="UP000652231"/>
    </source>
</evidence>
<evidence type="ECO:0000259" key="2">
    <source>
        <dbReference type="PROSITE" id="PS51724"/>
    </source>
</evidence>
<dbReference type="InterPro" id="IPR041268">
    <property type="entry name" value="HU-CCDC81_bac_2"/>
</dbReference>
<evidence type="ECO:0000313" key="3">
    <source>
        <dbReference type="EMBL" id="GGD79781.1"/>
    </source>
</evidence>
<proteinExistence type="predicted"/>
<dbReference type="GO" id="GO:0042834">
    <property type="term" value="F:peptidoglycan binding"/>
    <property type="evidence" value="ECO:0007669"/>
    <property type="project" value="InterPro"/>
</dbReference>
<reference evidence="3" key="1">
    <citation type="journal article" date="2014" name="Int. J. Syst. Evol. Microbiol.">
        <title>Complete genome sequence of Corynebacterium casei LMG S-19264T (=DSM 44701T), isolated from a smear-ripened cheese.</title>
        <authorList>
            <consortium name="US DOE Joint Genome Institute (JGI-PGF)"/>
            <person name="Walter F."/>
            <person name="Albersmeier A."/>
            <person name="Kalinowski J."/>
            <person name="Ruckert C."/>
        </authorList>
    </citation>
    <scope>NUCLEOTIDE SEQUENCE</scope>
    <source>
        <strain evidence="3">CGMCC 1.12924</strain>
    </source>
</reference>
<dbReference type="RefSeq" id="WP_188438275.1">
    <property type="nucleotide sequence ID" value="NZ_BMGK01000001.1"/>
</dbReference>
<dbReference type="Proteomes" id="UP000652231">
    <property type="component" value="Unassembled WGS sequence"/>
</dbReference>
<dbReference type="PROSITE" id="PS51724">
    <property type="entry name" value="SPOR"/>
    <property type="match status" value="1"/>
</dbReference>
<dbReference type="InterPro" id="IPR036680">
    <property type="entry name" value="SPOR-like_sf"/>
</dbReference>
<name>A0A8J2V3U4_9FLAO</name>
<keyword evidence="4" id="KW-1185">Reference proteome</keyword>
<feature type="domain" description="SPOR" evidence="2">
    <location>
        <begin position="227"/>
        <end position="304"/>
    </location>
</feature>
<comment type="caution">
    <text evidence="3">The sequence shown here is derived from an EMBL/GenBank/DDBJ whole genome shotgun (WGS) entry which is preliminary data.</text>
</comment>
<keyword evidence="1" id="KW-0812">Transmembrane</keyword>
<dbReference type="InterPro" id="IPR007730">
    <property type="entry name" value="SPOR-like_dom"/>
</dbReference>
<keyword evidence="1" id="KW-0472">Membrane</keyword>
<protein>
    <recommendedName>
        <fullName evidence="2">SPOR domain-containing protein</fullName>
    </recommendedName>
</protein>
<sequence>MDISRYIGDLLYRYECVILPGLGAFLTQNNSAKIDFEKHTFYPPGKSISFNSHLQTNDGLLANHIASVENIAYEEALSKVRAEIKLLKKSLETGNTISLKNIGDLKTDKNHYVVFLPDVNSNFLIDSFGLSSFTSSNVVRENLGSNTEKVAPLLTPKKKTTPIFRYAAIGLLAIGLSSLGGLYIYNSGVQEHNLVEKQKANSMVENQIQQATFIVNPPLPSLNVTVKKPLGKYHIVAGAFRVEENAHSKVEELREKGYPSRFIGVNKYGLHQVVYNSFTTKNEALSTLRSVKQTENQDAWLLVQELE</sequence>
<gene>
    <name evidence="3" type="ORF">GCM10011312_00150</name>
</gene>
<reference evidence="3" key="2">
    <citation type="submission" date="2020-09" db="EMBL/GenBank/DDBJ databases">
        <authorList>
            <person name="Sun Q."/>
            <person name="Zhou Y."/>
        </authorList>
    </citation>
    <scope>NUCLEOTIDE SEQUENCE</scope>
    <source>
        <strain evidence="3">CGMCC 1.12924</strain>
    </source>
</reference>
<evidence type="ECO:0000256" key="1">
    <source>
        <dbReference type="SAM" id="Phobius"/>
    </source>
</evidence>
<dbReference type="Gene3D" id="3.30.70.1070">
    <property type="entry name" value="Sporulation related repeat"/>
    <property type="match status" value="1"/>
</dbReference>
<dbReference type="InterPro" id="IPR040495">
    <property type="entry name" value="HU-CCDC81_bac_1"/>
</dbReference>
<dbReference type="Pfam" id="PF05036">
    <property type="entry name" value="SPOR"/>
    <property type="match status" value="1"/>
</dbReference>
<dbReference type="EMBL" id="BMGK01000001">
    <property type="protein sequence ID" value="GGD79781.1"/>
    <property type="molecule type" value="Genomic_DNA"/>
</dbReference>
<dbReference type="SUPFAM" id="SSF110997">
    <property type="entry name" value="Sporulation related repeat"/>
    <property type="match status" value="1"/>
</dbReference>
<accession>A0A8J2V3U4</accession>
<organism evidence="3 4">
    <name type="scientific">Planktosalinus lacus</name>
    <dbReference type="NCBI Taxonomy" id="1526573"/>
    <lineage>
        <taxon>Bacteria</taxon>
        <taxon>Pseudomonadati</taxon>
        <taxon>Bacteroidota</taxon>
        <taxon>Flavobacteriia</taxon>
        <taxon>Flavobacteriales</taxon>
        <taxon>Flavobacteriaceae</taxon>
        <taxon>Planktosalinus</taxon>
    </lineage>
</organism>